<gene>
    <name evidence="2" type="ORF">GUJ93_ZPchr0004g39919</name>
</gene>
<accession>A0A8J5SCX2</accession>
<dbReference type="OrthoDB" id="275278at2759"/>
<keyword evidence="3" id="KW-1185">Reference proteome</keyword>
<feature type="compositionally biased region" description="Acidic residues" evidence="1">
    <location>
        <begin position="158"/>
        <end position="169"/>
    </location>
</feature>
<feature type="compositionally biased region" description="Low complexity" evidence="1">
    <location>
        <begin position="305"/>
        <end position="315"/>
    </location>
</feature>
<feature type="compositionally biased region" description="Basic and acidic residues" evidence="1">
    <location>
        <begin position="372"/>
        <end position="382"/>
    </location>
</feature>
<proteinExistence type="predicted"/>
<feature type="region of interest" description="Disordered" evidence="1">
    <location>
        <begin position="269"/>
        <end position="321"/>
    </location>
</feature>
<protein>
    <submittedName>
        <fullName evidence="2">Uncharacterized protein</fullName>
    </submittedName>
</protein>
<dbReference type="AlphaFoldDB" id="A0A8J5SCX2"/>
<feature type="compositionally biased region" description="Acidic residues" evidence="1">
    <location>
        <begin position="277"/>
        <end position="288"/>
    </location>
</feature>
<name>A0A8J5SCX2_ZIZPA</name>
<feature type="region of interest" description="Disordered" evidence="1">
    <location>
        <begin position="73"/>
        <end position="169"/>
    </location>
</feature>
<feature type="compositionally biased region" description="Low complexity" evidence="1">
    <location>
        <begin position="138"/>
        <end position="150"/>
    </location>
</feature>
<feature type="compositionally biased region" description="Polar residues" evidence="1">
    <location>
        <begin position="289"/>
        <end position="299"/>
    </location>
</feature>
<dbReference type="PANTHER" id="PTHR47069:SF11">
    <property type="entry name" value="OS04G0275550 PROTEIN"/>
    <property type="match status" value="1"/>
</dbReference>
<evidence type="ECO:0000256" key="1">
    <source>
        <dbReference type="SAM" id="MobiDB-lite"/>
    </source>
</evidence>
<reference evidence="2" key="2">
    <citation type="submission" date="2021-02" db="EMBL/GenBank/DDBJ databases">
        <authorList>
            <person name="Kimball J.A."/>
            <person name="Haas M.W."/>
            <person name="Macchietto M."/>
            <person name="Kono T."/>
            <person name="Duquette J."/>
            <person name="Shao M."/>
        </authorList>
    </citation>
    <scope>NUCLEOTIDE SEQUENCE</scope>
    <source>
        <tissue evidence="2">Fresh leaf tissue</tissue>
    </source>
</reference>
<comment type="caution">
    <text evidence="2">The sequence shown here is derived from an EMBL/GenBank/DDBJ whole genome shotgun (WGS) entry which is preliminary data.</text>
</comment>
<reference evidence="2" key="1">
    <citation type="journal article" date="2021" name="bioRxiv">
        <title>Whole Genome Assembly and Annotation of Northern Wild Rice, Zizania palustris L., Supports a Whole Genome Duplication in the Zizania Genus.</title>
        <authorList>
            <person name="Haas M."/>
            <person name="Kono T."/>
            <person name="Macchietto M."/>
            <person name="Millas R."/>
            <person name="McGilp L."/>
            <person name="Shao M."/>
            <person name="Duquette J."/>
            <person name="Hirsch C.N."/>
            <person name="Kimball J."/>
        </authorList>
    </citation>
    <scope>NUCLEOTIDE SEQUENCE</scope>
    <source>
        <tissue evidence="2">Fresh leaf tissue</tissue>
    </source>
</reference>
<dbReference type="PANTHER" id="PTHR47069">
    <property type="match status" value="1"/>
</dbReference>
<feature type="region of interest" description="Disordered" evidence="1">
    <location>
        <begin position="1"/>
        <end position="22"/>
    </location>
</feature>
<dbReference type="EMBL" id="JAAALK010000285">
    <property type="protein sequence ID" value="KAG8065682.1"/>
    <property type="molecule type" value="Genomic_DNA"/>
</dbReference>
<dbReference type="Proteomes" id="UP000729402">
    <property type="component" value="Unassembled WGS sequence"/>
</dbReference>
<feature type="compositionally biased region" description="Gly residues" evidence="1">
    <location>
        <begin position="96"/>
        <end position="111"/>
    </location>
</feature>
<feature type="region of interest" description="Disordered" evidence="1">
    <location>
        <begin position="355"/>
        <end position="382"/>
    </location>
</feature>
<evidence type="ECO:0000313" key="3">
    <source>
        <dbReference type="Proteomes" id="UP000729402"/>
    </source>
</evidence>
<sequence length="570" mass="62733">MDGDGLDAWNSQPSATSPAARASLDLNSQASAADGFPGLGLYGSFIQGDDEELLPSHDMGTRLSSYRPPRAIAGDARATPTRPMNFGGSSSMTTGHGRGLSLGGSSSGAGRGLRRRANSFAAATGNRMQRVPRPPRAPRAQRSASRGQAPVSTPPFDNGDEEEGDDVEELASSGGHAVRLLNRAQWNDVNNACLLELCIEQRASGMYNGAQMTGEGYQAVVDGLLGRRGLVYSRGQKKPYLKKLQCGPPANEDLLDQLFRGYTVDGSTTFVPGDDHYQEEEEQVEEDQATPTSSNNQWNRKNKISSSGTTSTCSSPLKKSKSPMVKIVKDIATTYKQKKIMEPCLRKKNTMEAAQEETTGIPGDAGRTYQGRGEKEEKAKLEEPRITEEDLALKEMFEPTTREEEEIKKAKVEYDRREQIAMLEKEVTEDEEARIIYMAAKEESNHAAEVASGEKVSTALIERVDVMLHELEKEIDDVDARIDKHWQLLDREIAYVKNKKNGGWTIVTSTLSGSLFEDRIGVWVVIEDIRLGHRGINLTNVEDYEVHLDFLKIIGTLLSFRLVEICTEAA</sequence>
<organism evidence="2 3">
    <name type="scientific">Zizania palustris</name>
    <name type="common">Northern wild rice</name>
    <dbReference type="NCBI Taxonomy" id="103762"/>
    <lineage>
        <taxon>Eukaryota</taxon>
        <taxon>Viridiplantae</taxon>
        <taxon>Streptophyta</taxon>
        <taxon>Embryophyta</taxon>
        <taxon>Tracheophyta</taxon>
        <taxon>Spermatophyta</taxon>
        <taxon>Magnoliopsida</taxon>
        <taxon>Liliopsida</taxon>
        <taxon>Poales</taxon>
        <taxon>Poaceae</taxon>
        <taxon>BOP clade</taxon>
        <taxon>Oryzoideae</taxon>
        <taxon>Oryzeae</taxon>
        <taxon>Zizaniinae</taxon>
        <taxon>Zizania</taxon>
    </lineage>
</organism>
<evidence type="ECO:0000313" key="2">
    <source>
        <dbReference type="EMBL" id="KAG8065682.1"/>
    </source>
</evidence>